<evidence type="ECO:0000259" key="1">
    <source>
        <dbReference type="Pfam" id="PF01713"/>
    </source>
</evidence>
<evidence type="ECO:0000313" key="2">
    <source>
        <dbReference type="EMBL" id="MBM6923525.1"/>
    </source>
</evidence>
<organism evidence="2 3">
    <name type="scientific">Hydrogenoanaerobacterium saccharovorans</name>
    <dbReference type="NCBI Taxonomy" id="474960"/>
    <lineage>
        <taxon>Bacteria</taxon>
        <taxon>Bacillati</taxon>
        <taxon>Bacillota</taxon>
        <taxon>Clostridia</taxon>
        <taxon>Eubacteriales</taxon>
        <taxon>Oscillospiraceae</taxon>
        <taxon>Hydrogenoanaerobacterium</taxon>
    </lineage>
</organism>
<dbReference type="Pfam" id="PF01713">
    <property type="entry name" value="Smr"/>
    <property type="match status" value="1"/>
</dbReference>
<dbReference type="InterPro" id="IPR002625">
    <property type="entry name" value="Smr_dom"/>
</dbReference>
<reference evidence="2 3" key="1">
    <citation type="journal article" date="2021" name="Sci. Rep.">
        <title>The distribution of antibiotic resistance genes in chicken gut microbiota commensals.</title>
        <authorList>
            <person name="Juricova H."/>
            <person name="Matiasovicova J."/>
            <person name="Kubasova T."/>
            <person name="Cejkova D."/>
            <person name="Rychlik I."/>
        </authorList>
    </citation>
    <scope>NUCLEOTIDE SEQUENCE [LARGE SCALE GENOMIC DNA]</scope>
    <source>
        <strain evidence="2 3">An564</strain>
    </source>
</reference>
<feature type="domain" description="Smr" evidence="1">
    <location>
        <begin position="15"/>
        <end position="61"/>
    </location>
</feature>
<sequence length="113" mass="12664">MRILNLEQGRPDRLTARRLLLSGLENARASGHREVKLIHGYGSHGVGGSIRRDTRTTLLQLQEEGQILGFIPGEEFGPFSELCRQALAKNWELTRDPDYARGNSGITIVLLRK</sequence>
<proteinExistence type="predicted"/>
<dbReference type="RefSeq" id="WP_177502323.1">
    <property type="nucleotide sequence ID" value="NZ_JACSNR010000006.1"/>
</dbReference>
<evidence type="ECO:0000313" key="3">
    <source>
        <dbReference type="Proteomes" id="UP000724149"/>
    </source>
</evidence>
<keyword evidence="3" id="KW-1185">Reference proteome</keyword>
<dbReference type="InterPro" id="IPR036063">
    <property type="entry name" value="Smr_dom_sf"/>
</dbReference>
<gene>
    <name evidence="2" type="ORF">H9X81_07460</name>
</gene>
<dbReference type="EMBL" id="JACSNR010000006">
    <property type="protein sequence ID" value="MBM6923525.1"/>
    <property type="molecule type" value="Genomic_DNA"/>
</dbReference>
<comment type="caution">
    <text evidence="2">The sequence shown here is derived from an EMBL/GenBank/DDBJ whole genome shotgun (WGS) entry which is preliminary data.</text>
</comment>
<protein>
    <submittedName>
        <fullName evidence="2">Smr/MutS family protein</fullName>
    </submittedName>
</protein>
<dbReference type="Proteomes" id="UP000724149">
    <property type="component" value="Unassembled WGS sequence"/>
</dbReference>
<dbReference type="Gene3D" id="3.30.1370.110">
    <property type="match status" value="1"/>
</dbReference>
<accession>A0ABS2GPW7</accession>
<name>A0ABS2GPW7_9FIRM</name>